<keyword evidence="2" id="KW-1185">Reference proteome</keyword>
<proteinExistence type="predicted"/>
<dbReference type="GO" id="GO:0003723">
    <property type="term" value="F:RNA binding"/>
    <property type="evidence" value="ECO:0007669"/>
    <property type="project" value="TreeGrafter"/>
</dbReference>
<gene>
    <name evidence="1" type="ORF">JTE90_023555</name>
</gene>
<evidence type="ECO:0000313" key="1">
    <source>
        <dbReference type="EMBL" id="KAG8170802.1"/>
    </source>
</evidence>
<comment type="caution">
    <text evidence="1">The sequence shown here is derived from an EMBL/GenBank/DDBJ whole genome shotgun (WGS) entry which is preliminary data.</text>
</comment>
<organism evidence="1 2">
    <name type="scientific">Oedothorax gibbosus</name>
    <dbReference type="NCBI Taxonomy" id="931172"/>
    <lineage>
        <taxon>Eukaryota</taxon>
        <taxon>Metazoa</taxon>
        <taxon>Ecdysozoa</taxon>
        <taxon>Arthropoda</taxon>
        <taxon>Chelicerata</taxon>
        <taxon>Arachnida</taxon>
        <taxon>Araneae</taxon>
        <taxon>Araneomorphae</taxon>
        <taxon>Entelegynae</taxon>
        <taxon>Araneoidea</taxon>
        <taxon>Linyphiidae</taxon>
        <taxon>Erigoninae</taxon>
        <taxon>Oedothorax</taxon>
    </lineage>
</organism>
<dbReference type="Proteomes" id="UP000827092">
    <property type="component" value="Unassembled WGS sequence"/>
</dbReference>
<protein>
    <submittedName>
        <fullName evidence="1">Uncharacterized protein</fullName>
    </submittedName>
</protein>
<reference evidence="1 2" key="1">
    <citation type="journal article" date="2022" name="Nat. Ecol. Evol.">
        <title>A masculinizing supergene underlies an exaggerated male reproductive morph in a spider.</title>
        <authorList>
            <person name="Hendrickx F."/>
            <person name="De Corte Z."/>
            <person name="Sonet G."/>
            <person name="Van Belleghem S.M."/>
            <person name="Kostlbacher S."/>
            <person name="Vangestel C."/>
        </authorList>
    </citation>
    <scope>NUCLEOTIDE SEQUENCE [LARGE SCALE GENOMIC DNA]</scope>
    <source>
        <strain evidence="1">W744_W776</strain>
    </source>
</reference>
<accession>A0AAV6TG54</accession>
<dbReference type="AlphaFoldDB" id="A0AAV6TG54"/>
<sequence>LEAKITPLKRLTYVRQLERKYNKSLSLLRMFGEKLRTLKMPIALGSDKLPCPVELMLPSPLIEAYRNQDEFSIGVGPDWKSQNSWIFLEKQLESHKEFLKDFQDYISHSSLSLT</sequence>
<feature type="non-terminal residue" evidence="1">
    <location>
        <position position="1"/>
    </location>
</feature>
<name>A0AAV6TG54_9ARAC</name>
<dbReference type="PANTHER" id="PTHR45904:SF1">
    <property type="entry name" value="TRNA (URACIL-5-)-METHYLTRANSFERASE HOMOLOG B"/>
    <property type="match status" value="1"/>
</dbReference>
<dbReference type="InterPro" id="IPR045850">
    <property type="entry name" value="TRM2_met"/>
</dbReference>
<dbReference type="PANTHER" id="PTHR45904">
    <property type="entry name" value="TRNA (URACIL-5-)-METHYLTRANSFERASE"/>
    <property type="match status" value="1"/>
</dbReference>
<dbReference type="EMBL" id="JAFNEN010004866">
    <property type="protein sequence ID" value="KAG8170802.1"/>
    <property type="molecule type" value="Genomic_DNA"/>
</dbReference>
<evidence type="ECO:0000313" key="2">
    <source>
        <dbReference type="Proteomes" id="UP000827092"/>
    </source>
</evidence>